<dbReference type="EMBL" id="FQXU01000004">
    <property type="protein sequence ID" value="SHH91676.1"/>
    <property type="molecule type" value="Genomic_DNA"/>
</dbReference>
<reference evidence="1 2" key="1">
    <citation type="submission" date="2016-11" db="EMBL/GenBank/DDBJ databases">
        <authorList>
            <person name="Jaros S."/>
            <person name="Januszkiewicz K."/>
            <person name="Wedrychowicz H."/>
        </authorList>
    </citation>
    <scope>NUCLEOTIDE SEQUENCE [LARGE SCALE GENOMIC DNA]</scope>
    <source>
        <strain evidence="1 2">DSM 6191</strain>
    </source>
</reference>
<evidence type="ECO:0000313" key="2">
    <source>
        <dbReference type="Proteomes" id="UP000184241"/>
    </source>
</evidence>
<sequence length="52" mass="5702">MIGIEKPSLLKNTPEYEDAGDNVVVLSAKEREELGYDRGCCANGNPCCKDKK</sequence>
<dbReference type="Proteomes" id="UP000184241">
    <property type="component" value="Unassembled WGS sequence"/>
</dbReference>
<name>A0A1M5WVN2_9CLOT</name>
<evidence type="ECO:0000313" key="1">
    <source>
        <dbReference type="EMBL" id="SHH91676.1"/>
    </source>
</evidence>
<dbReference type="AlphaFoldDB" id="A0A1M5WVN2"/>
<dbReference type="RefSeq" id="WP_175550865.1">
    <property type="nucleotide sequence ID" value="NZ_FQXU01000004.1"/>
</dbReference>
<accession>A0A1M5WVN2</accession>
<organism evidence="1 2">
    <name type="scientific">Clostridium intestinale DSM 6191</name>
    <dbReference type="NCBI Taxonomy" id="1121320"/>
    <lineage>
        <taxon>Bacteria</taxon>
        <taxon>Bacillati</taxon>
        <taxon>Bacillota</taxon>
        <taxon>Clostridia</taxon>
        <taxon>Eubacteriales</taxon>
        <taxon>Clostridiaceae</taxon>
        <taxon>Clostridium</taxon>
    </lineage>
</organism>
<gene>
    <name evidence="1" type="ORF">SAMN02745941_01287</name>
</gene>
<protein>
    <submittedName>
        <fullName evidence="1">Uncharacterized protein</fullName>
    </submittedName>
</protein>
<proteinExistence type="predicted"/>